<protein>
    <submittedName>
        <fullName evidence="1">Uncharacterized protein</fullName>
    </submittedName>
</protein>
<dbReference type="SUPFAM" id="SSF56784">
    <property type="entry name" value="HAD-like"/>
    <property type="match status" value="1"/>
</dbReference>
<dbReference type="EMBL" id="UPPP01000067">
    <property type="protein sequence ID" value="VBB06712.1"/>
    <property type="molecule type" value="Genomic_DNA"/>
</dbReference>
<sequence>MDDTLNNFTETLRNTNFVYSDSYGLTPEKFNQYLAMVRQAVTDESELICNDYSYFRYQIHQQCHELAKARIDGIQFMQWLKANHWRIVICTARDLRRAVEYSKLWLSDNEIPYDYCFTAQNKIVFCKMWNIKYLIDDDNLNILHGKDYGINVFYPIMEKHAKVEKGTARGFNRFEEVKQWIQE</sequence>
<dbReference type="InterPro" id="IPR036412">
    <property type="entry name" value="HAD-like_sf"/>
</dbReference>
<gene>
    <name evidence="1" type="ORF">LUCI_1948</name>
</gene>
<dbReference type="OrthoDB" id="573782at2"/>
<dbReference type="InterPro" id="IPR023214">
    <property type="entry name" value="HAD_sf"/>
</dbReference>
<organism evidence="1 2">
    <name type="scientific">Lucifera butyrica</name>
    <dbReference type="NCBI Taxonomy" id="1351585"/>
    <lineage>
        <taxon>Bacteria</taxon>
        <taxon>Bacillati</taxon>
        <taxon>Bacillota</taxon>
        <taxon>Negativicutes</taxon>
        <taxon>Veillonellales</taxon>
        <taxon>Veillonellaceae</taxon>
        <taxon>Lucifera</taxon>
    </lineage>
</organism>
<dbReference type="RefSeq" id="WP_122627659.1">
    <property type="nucleotide sequence ID" value="NZ_UPPP01000067.1"/>
</dbReference>
<dbReference type="Proteomes" id="UP000277811">
    <property type="component" value="Unassembled WGS sequence"/>
</dbReference>
<proteinExistence type="predicted"/>
<reference evidence="1 2" key="1">
    <citation type="submission" date="2018-06" db="EMBL/GenBank/DDBJ databases">
        <authorList>
            <person name="Strepis N."/>
        </authorList>
    </citation>
    <scope>NUCLEOTIDE SEQUENCE [LARGE SCALE GENOMIC DNA]</scope>
    <source>
        <strain evidence="1">LUCI</strain>
    </source>
</reference>
<evidence type="ECO:0000313" key="2">
    <source>
        <dbReference type="Proteomes" id="UP000277811"/>
    </source>
</evidence>
<accession>A0A498R8W1</accession>
<dbReference type="AlphaFoldDB" id="A0A498R8W1"/>
<dbReference type="Gene3D" id="3.40.50.1000">
    <property type="entry name" value="HAD superfamily/HAD-like"/>
    <property type="match status" value="1"/>
</dbReference>
<evidence type="ECO:0000313" key="1">
    <source>
        <dbReference type="EMBL" id="VBB06712.1"/>
    </source>
</evidence>
<keyword evidence="2" id="KW-1185">Reference proteome</keyword>
<name>A0A498R8W1_9FIRM</name>